<evidence type="ECO:0000313" key="12">
    <source>
        <dbReference type="Proteomes" id="UP000238350"/>
    </source>
</evidence>
<dbReference type="EMBL" id="NDIQ01000022">
    <property type="protein sequence ID" value="PRT57035.1"/>
    <property type="molecule type" value="Genomic_DNA"/>
</dbReference>
<evidence type="ECO:0000256" key="3">
    <source>
        <dbReference type="ARBA" id="ARBA00022741"/>
    </source>
</evidence>
<sequence>MASRSAPPPDDISKPHLKLQTAAEAIYGSAQRNVSAGSASSDLDDFNELSQLPSPRPDDGQSVFAVFSGAEAPMDAIVRQPSMSRRVVHGGMDPNSPLMSPTTRFGSNVIARPQVLDAPISLPKRTSPRPHSTLQRVNSVRLHREVRVESRTETPRGSPGPELPVVHEDFVLPDMGDRFKDKADVYIAFTPSLKKTTWDRVRFLGKGSFSQVILATPTLSQVHPELIYRARATFVAVKITSLGKAHTPERLQLEEALRRDVELVKSLSHPNLMSIIAFNIDEARALVVLPYCAGGDLFELVSVHRVDLSANLVRRMFADVVSAVAYLHQNYVVHRDIKLENVLVTLPAAELLALEDPISYPHPICIVTDLGLARTIDPDNPLLTTRCGSEDYVPPEILMGQPYDGRVTDCWALGALLYAVLEGRLPFDPPPNAPPLEGRRARLRTAQRIARIDWAWYKRKDEPPDSPWAGGQAVVDGCFQPAADRLRAPQILEANWIKGALNESATPPVSTDPISLFVDQPVPAEDLREIQRVTSNA</sequence>
<dbReference type="InterPro" id="IPR030616">
    <property type="entry name" value="Aur-like"/>
</dbReference>
<keyword evidence="2" id="KW-0808">Transferase</keyword>
<feature type="binding site" evidence="7">
    <location>
        <begin position="340"/>
        <end position="341"/>
    </location>
    <ligand>
        <name>ATP</name>
        <dbReference type="ChEBI" id="CHEBI:30616"/>
    </ligand>
</feature>
<dbReference type="AlphaFoldDB" id="A0A2T0FPX8"/>
<dbReference type="GO" id="GO:0004674">
    <property type="term" value="F:protein serine/threonine kinase activity"/>
    <property type="evidence" value="ECO:0007669"/>
    <property type="project" value="UniProtKB-KW"/>
</dbReference>
<dbReference type="Gene3D" id="1.10.510.10">
    <property type="entry name" value="Transferase(Phosphotransferase) domain 1"/>
    <property type="match status" value="1"/>
</dbReference>
<protein>
    <submittedName>
        <fullName evidence="11">Serine/threonine-protein kinase PRR1</fullName>
    </submittedName>
</protein>
<proteinExistence type="predicted"/>
<evidence type="ECO:0000256" key="5">
    <source>
        <dbReference type="ARBA" id="ARBA00022840"/>
    </source>
</evidence>
<gene>
    <name evidence="11" type="ORF">B9G98_04655</name>
</gene>
<dbReference type="PROSITE" id="PS00108">
    <property type="entry name" value="PROTEIN_KINASE_ST"/>
    <property type="match status" value="1"/>
</dbReference>
<feature type="domain" description="Protein kinase" evidence="10">
    <location>
        <begin position="198"/>
        <end position="497"/>
    </location>
</feature>
<organism evidence="11 12">
    <name type="scientific">Wickerhamiella sorbophila</name>
    <dbReference type="NCBI Taxonomy" id="45607"/>
    <lineage>
        <taxon>Eukaryota</taxon>
        <taxon>Fungi</taxon>
        <taxon>Dikarya</taxon>
        <taxon>Ascomycota</taxon>
        <taxon>Saccharomycotina</taxon>
        <taxon>Dipodascomycetes</taxon>
        <taxon>Dipodascales</taxon>
        <taxon>Trichomonascaceae</taxon>
        <taxon>Wickerhamiella</taxon>
    </lineage>
</organism>
<dbReference type="GeneID" id="36518403"/>
<dbReference type="Gene3D" id="3.30.200.20">
    <property type="entry name" value="Phosphorylase Kinase, domain 1"/>
    <property type="match status" value="1"/>
</dbReference>
<dbReference type="InterPro" id="IPR011009">
    <property type="entry name" value="Kinase-like_dom_sf"/>
</dbReference>
<evidence type="ECO:0000256" key="6">
    <source>
        <dbReference type="PIRSR" id="PIRSR630616-1"/>
    </source>
</evidence>
<reference evidence="11 12" key="1">
    <citation type="submission" date="2017-04" db="EMBL/GenBank/DDBJ databases">
        <title>Genome sequencing of [Candida] sorbophila.</title>
        <authorList>
            <person name="Ahn J.O."/>
        </authorList>
    </citation>
    <scope>NUCLEOTIDE SEQUENCE [LARGE SCALE GENOMIC DNA]</scope>
    <source>
        <strain evidence="11 12">DS02</strain>
    </source>
</reference>
<keyword evidence="1" id="KW-0723">Serine/threonine-protein kinase</keyword>
<evidence type="ECO:0000256" key="9">
    <source>
        <dbReference type="SAM" id="MobiDB-lite"/>
    </source>
</evidence>
<evidence type="ECO:0000259" key="10">
    <source>
        <dbReference type="PROSITE" id="PS50011"/>
    </source>
</evidence>
<keyword evidence="12" id="KW-1185">Reference proteome</keyword>
<evidence type="ECO:0000256" key="8">
    <source>
        <dbReference type="PIRSR" id="PIRSR630616-3"/>
    </source>
</evidence>
<feature type="binding site" evidence="7">
    <location>
        <position position="369"/>
    </location>
    <ligand>
        <name>ATP</name>
        <dbReference type="ChEBI" id="CHEBI:30616"/>
    </ligand>
</feature>
<feature type="cross-link" description="Glycyl lysine isopeptide (Lys-Gly) (interchain with G-Cter in SUMO2)" evidence="8">
    <location>
        <position position="338"/>
    </location>
</feature>
<dbReference type="InterPro" id="IPR000719">
    <property type="entry name" value="Prot_kinase_dom"/>
</dbReference>
<keyword evidence="4 11" id="KW-0418">Kinase</keyword>
<comment type="caution">
    <text evidence="11">The sequence shown here is derived from an EMBL/GenBank/DDBJ whole genome shotgun (WGS) entry which is preliminary data.</text>
</comment>
<dbReference type="InterPro" id="IPR008271">
    <property type="entry name" value="Ser/Thr_kinase_AS"/>
</dbReference>
<dbReference type="Pfam" id="PF00069">
    <property type="entry name" value="Pkinase"/>
    <property type="match status" value="1"/>
</dbReference>
<dbReference type="PROSITE" id="PS50011">
    <property type="entry name" value="PROTEIN_KINASE_DOM"/>
    <property type="match status" value="1"/>
</dbReference>
<evidence type="ECO:0000256" key="2">
    <source>
        <dbReference type="ARBA" id="ARBA00022679"/>
    </source>
</evidence>
<dbReference type="Proteomes" id="UP000238350">
    <property type="component" value="Unassembled WGS sequence"/>
</dbReference>
<name>A0A2T0FPX8_9ASCO</name>
<feature type="binding site" evidence="7">
    <location>
        <position position="238"/>
    </location>
    <ligand>
        <name>ATP</name>
        <dbReference type="ChEBI" id="CHEBI:30616"/>
    </ligand>
</feature>
<keyword evidence="5 7" id="KW-0067">ATP-binding</keyword>
<dbReference type="SUPFAM" id="SSF56112">
    <property type="entry name" value="Protein kinase-like (PK-like)"/>
    <property type="match status" value="1"/>
</dbReference>
<accession>A0A2T0FPX8</accession>
<dbReference type="GO" id="GO:0005524">
    <property type="term" value="F:ATP binding"/>
    <property type="evidence" value="ECO:0007669"/>
    <property type="project" value="UniProtKB-KW"/>
</dbReference>
<keyword evidence="3 7" id="KW-0547">Nucleotide-binding</keyword>
<dbReference type="STRING" id="45607.A0A2T0FPX8"/>
<evidence type="ECO:0000256" key="1">
    <source>
        <dbReference type="ARBA" id="ARBA00022527"/>
    </source>
</evidence>
<evidence type="ECO:0000256" key="7">
    <source>
        <dbReference type="PIRSR" id="PIRSR630616-2"/>
    </source>
</evidence>
<feature type="active site" description="Proton acceptor" evidence="6">
    <location>
        <position position="336"/>
    </location>
</feature>
<evidence type="ECO:0000313" key="11">
    <source>
        <dbReference type="EMBL" id="PRT57035.1"/>
    </source>
</evidence>
<dbReference type="PANTHER" id="PTHR24350">
    <property type="entry name" value="SERINE/THREONINE-PROTEIN KINASE IAL-RELATED"/>
    <property type="match status" value="1"/>
</dbReference>
<dbReference type="RefSeq" id="XP_024666980.1">
    <property type="nucleotide sequence ID" value="XM_024811212.1"/>
</dbReference>
<feature type="region of interest" description="Disordered" evidence="9">
    <location>
        <begin position="33"/>
        <end position="61"/>
    </location>
</feature>
<dbReference type="OrthoDB" id="410920at2759"/>
<dbReference type="SMART" id="SM00220">
    <property type="entry name" value="S_TKc"/>
    <property type="match status" value="1"/>
</dbReference>
<evidence type="ECO:0000256" key="4">
    <source>
        <dbReference type="ARBA" id="ARBA00022777"/>
    </source>
</evidence>